<proteinExistence type="predicted"/>
<dbReference type="GeneID" id="98648289"/>
<dbReference type="InterPro" id="IPR036705">
    <property type="entry name" value="Ribosyl_crysJ1_sf"/>
</dbReference>
<dbReference type="InterPro" id="IPR005502">
    <property type="entry name" value="Ribosyl_crysJ1"/>
</dbReference>
<dbReference type="RefSeq" id="WP_002649690.1">
    <property type="nucleotide sequence ID" value="NZ_CP042910.1"/>
</dbReference>
<keyword evidence="1" id="KW-0378">Hydrolase</keyword>
<dbReference type="EMBL" id="CP042910">
    <property type="protein sequence ID" value="QEG17910.1"/>
    <property type="molecule type" value="Genomic_DNA"/>
</dbReference>
<dbReference type="EC" id="3.2.2.24" evidence="1"/>
<evidence type="ECO:0000313" key="2">
    <source>
        <dbReference type="Proteomes" id="UP000322887"/>
    </source>
</evidence>
<dbReference type="Gene3D" id="1.10.4080.10">
    <property type="entry name" value="ADP-ribosylation/Crystallin J1"/>
    <property type="match status" value="1"/>
</dbReference>
<keyword evidence="2" id="KW-1185">Reference proteome</keyword>
<dbReference type="PANTHER" id="PTHR16222">
    <property type="entry name" value="ADP-RIBOSYLGLYCOHYDROLASE"/>
    <property type="match status" value="1"/>
</dbReference>
<sequence length="325" mass="34281">MKLPAKSIVLGTLLGGAVGDAMGAPFEGLWADSIPSADSLAASFHKYHGYPNGQYTDDTQLTLATIQSIVEQNDIVVADVARQIAELWRHHSVIGPGGACTQAAERYLATGDHRNMGAPVGQAGNGTAMRTAALGLWFASNQSLIPVVADVSRITHQDSRSVAGGVAIAMAAKQLSSASDINPHSFCRILADACHDINSEMSDLLQLLPNHLNDEAAMDFIAHAGQRTPEFEKPIITPFVIPTVLASIYSILTCPDSWLEAVTFAVRLGGDVDTLGAIVGALAGARHGIDSIPQNLIDCLQDSRDIEVLATRYHLAIPAQDESGG</sequence>
<gene>
    <name evidence="1" type="primary">draG</name>
    <name evidence="1" type="ORF">GmarT_37940</name>
</gene>
<dbReference type="PANTHER" id="PTHR16222:SF12">
    <property type="entry name" value="ADP-RIBOSYLGLYCOHYDROLASE-RELATED"/>
    <property type="match status" value="1"/>
</dbReference>
<keyword evidence="1" id="KW-0326">Glycosidase</keyword>
<dbReference type="SUPFAM" id="SSF101478">
    <property type="entry name" value="ADP-ribosylglycohydrolase"/>
    <property type="match status" value="1"/>
</dbReference>
<dbReference type="InterPro" id="IPR050792">
    <property type="entry name" value="ADP-ribosylglycohydrolase"/>
</dbReference>
<name>A0ABX5YQR0_9PLAN</name>
<dbReference type="Pfam" id="PF03747">
    <property type="entry name" value="ADP_ribosyl_GH"/>
    <property type="match status" value="1"/>
</dbReference>
<reference evidence="1 2" key="1">
    <citation type="submission" date="2019-08" db="EMBL/GenBank/DDBJ databases">
        <title>Deep-cultivation of Planctomycetes and their phenomic and genomic characterization uncovers novel biology.</title>
        <authorList>
            <person name="Wiegand S."/>
            <person name="Jogler M."/>
            <person name="Boedeker C."/>
            <person name="Pinto D."/>
            <person name="Vollmers J."/>
            <person name="Rivas-Marin E."/>
            <person name="Kohn T."/>
            <person name="Peeters S.H."/>
            <person name="Heuer A."/>
            <person name="Rast P."/>
            <person name="Oberbeckmann S."/>
            <person name="Bunk B."/>
            <person name="Jeske O."/>
            <person name="Meyerdierks A."/>
            <person name="Storesund J.E."/>
            <person name="Kallscheuer N."/>
            <person name="Luecker S."/>
            <person name="Lage O.M."/>
            <person name="Pohl T."/>
            <person name="Merkel B.J."/>
            <person name="Hornburger P."/>
            <person name="Mueller R.-W."/>
            <person name="Bruemmer F."/>
            <person name="Labrenz M."/>
            <person name="Spormann A.M."/>
            <person name="Op den Camp H."/>
            <person name="Overmann J."/>
            <person name="Amann R."/>
            <person name="Jetten M.S.M."/>
            <person name="Mascher T."/>
            <person name="Medema M.H."/>
            <person name="Devos D.P."/>
            <person name="Kaster A.-K."/>
            <person name="Ovreas L."/>
            <person name="Rohde M."/>
            <person name="Galperin M.Y."/>
            <person name="Jogler C."/>
        </authorList>
    </citation>
    <scope>NUCLEOTIDE SEQUENCE [LARGE SCALE GENOMIC DNA]</scope>
    <source>
        <strain evidence="1 2">DSM 8797</strain>
    </source>
</reference>
<dbReference type="GO" id="GO:0047407">
    <property type="term" value="F:ADP-ribosyl-[dinitrogen reductase] hydrolase activity"/>
    <property type="evidence" value="ECO:0007669"/>
    <property type="project" value="UniProtKB-EC"/>
</dbReference>
<protein>
    <submittedName>
        <fullName evidence="1">ADP-ribosyl-[dinitrogen reductase] glycohydrolase</fullName>
        <ecNumber evidence="1">3.2.2.24</ecNumber>
    </submittedName>
</protein>
<dbReference type="Proteomes" id="UP000322887">
    <property type="component" value="Chromosome"/>
</dbReference>
<accession>A0ABX5YQR0</accession>
<evidence type="ECO:0000313" key="1">
    <source>
        <dbReference type="EMBL" id="QEG17910.1"/>
    </source>
</evidence>
<organism evidence="1 2">
    <name type="scientific">Gimesia maris</name>
    <dbReference type="NCBI Taxonomy" id="122"/>
    <lineage>
        <taxon>Bacteria</taxon>
        <taxon>Pseudomonadati</taxon>
        <taxon>Planctomycetota</taxon>
        <taxon>Planctomycetia</taxon>
        <taxon>Planctomycetales</taxon>
        <taxon>Planctomycetaceae</taxon>
        <taxon>Gimesia</taxon>
    </lineage>
</organism>